<dbReference type="VEuPathDB" id="FungiDB:TRICI_002578"/>
<evidence type="ECO:0000256" key="3">
    <source>
        <dbReference type="ARBA" id="ARBA00022448"/>
    </source>
</evidence>
<dbReference type="GO" id="GO:0006606">
    <property type="term" value="P:protein import into nucleus"/>
    <property type="evidence" value="ECO:0007669"/>
    <property type="project" value="TreeGrafter"/>
</dbReference>
<dbReference type="PANTHER" id="PTHR12363">
    <property type="entry name" value="TRANSPORTIN 3 AND IMPORTIN 13"/>
    <property type="match status" value="1"/>
</dbReference>
<name>A0A642V695_9ASCO</name>
<dbReference type="PANTHER" id="PTHR12363:SF33">
    <property type="entry name" value="IMPORTIN-13"/>
    <property type="match status" value="1"/>
</dbReference>
<keyword evidence="3" id="KW-0813">Transport</keyword>
<feature type="domain" description="Exportin-1/Importin-beta-like" evidence="6">
    <location>
        <begin position="70"/>
        <end position="228"/>
    </location>
</feature>
<sequence>MDNAKSEFGWLMADRLLNSKSPQCQFFGALTFTVKLNSLTKDDLEDGKIDLNEILIQLINWLVVRKNNSPRFVIQKLISTLSVFFAKFPECWPHCVLSLVLSIQTNSAIASPETTASSGEIDLRLTEDDLFLCLQFADLLIEDQSGLSQLTSAKTIKLNDGLRKNLPIVSQLLHASLDTKAHGERGSVVNKAMSTLEGWVTYFAQSRMDISILRPFSNYLLFYLNSPDEEIYDNCSTVVIDIFTHASSFWTPEFKDSLFSLLLQQGEAVEQIKEVDDERISGFAKLLIAFFENIRKSFFLDDARSKDPKLLQLLNYIIYLTGLPGKPSVEDPIAVDCLEFWTSYVEDIEDLDVPKENHKEIVQHVINSYFPKIMFPPNNQYESWNPEDKEAFISFRRDFTDFLEYAYPIVGIELFGYLVENVYSTLNEAVETNGGKDYNRLNWEALEGSLYCINGFAEAIEGSDEAYSRVKALFSTSLLDDLPMARSTKVRQTAVNLLGSLDSFFETNDGKPYLSQALEYLFKSLRVSSLSLTASKSIQKLCASSRSSLTHLLPELMEVYKSLSLFSGLNSTAHDRTVNAIACIIQALPDLEQKAQYVDQLVGMIIEQIEEVLNNPVEQMIEWCGVLLHSLATVGKGLQIPEDVPNVSSEEAQAIMDFWDMDSCNIRKRITHVIKALAIDQEPLNNQSDICKACCDIFKAGLCEVVSGPFVFPIDTILTFITSKYRQGPLSAYSSLVDLSCCMVTSPPVEKSGSELSAKYINVLLECFFGHHIETDQEPDVQSGQLKFLTQVCQHRIALFVTHPHVEVMAQFATRMLTSNDSFVLRGACQFWCKFINNTSSGDPSIKERQGMIFQAVGPQIVAILSEKISGGAIRSDLEYYSDVVKRIIFKYPMVSKPWFLSHIVDHPISVPLARQNEKFRRDIVTRLFNLRGGRETATVIKEFWLFCRGISNYT</sequence>
<dbReference type="EMBL" id="SWFS01000179">
    <property type="protein sequence ID" value="KAA8915221.1"/>
    <property type="molecule type" value="Genomic_DNA"/>
</dbReference>
<organism evidence="7 8">
    <name type="scientific">Trichomonascus ciferrii</name>
    <dbReference type="NCBI Taxonomy" id="44093"/>
    <lineage>
        <taxon>Eukaryota</taxon>
        <taxon>Fungi</taxon>
        <taxon>Dikarya</taxon>
        <taxon>Ascomycota</taxon>
        <taxon>Saccharomycotina</taxon>
        <taxon>Dipodascomycetes</taxon>
        <taxon>Dipodascales</taxon>
        <taxon>Trichomonascaceae</taxon>
        <taxon>Trichomonascus</taxon>
        <taxon>Trichomonascus ciferrii complex</taxon>
    </lineage>
</organism>
<keyword evidence="4" id="KW-0653">Protein transport</keyword>
<comment type="caution">
    <text evidence="7">The sequence shown here is derived from an EMBL/GenBank/DDBJ whole genome shotgun (WGS) entry which is preliminary data.</text>
</comment>
<dbReference type="Pfam" id="PF08389">
    <property type="entry name" value="Xpo1"/>
    <property type="match status" value="1"/>
</dbReference>
<evidence type="ECO:0000256" key="5">
    <source>
        <dbReference type="ARBA" id="ARBA00023242"/>
    </source>
</evidence>
<dbReference type="InterPro" id="IPR013598">
    <property type="entry name" value="Exportin-1/Importin-b-like"/>
</dbReference>
<evidence type="ECO:0000256" key="4">
    <source>
        <dbReference type="ARBA" id="ARBA00022927"/>
    </source>
</evidence>
<protein>
    <recommendedName>
        <fullName evidence="6">Exportin-1/Importin-beta-like domain-containing protein</fullName>
    </recommendedName>
</protein>
<dbReference type="InterPro" id="IPR057942">
    <property type="entry name" value="TPR_TNPO3_IPO13_3rd"/>
</dbReference>
<keyword evidence="8" id="KW-1185">Reference proteome</keyword>
<comment type="subcellular location">
    <subcellularLocation>
        <location evidence="1">Nucleus</location>
    </subcellularLocation>
</comment>
<gene>
    <name evidence="7" type="ORF">TRICI_002578</name>
</gene>
<dbReference type="Pfam" id="PF24140">
    <property type="entry name" value="TPR_TNPO3_IPO13_3rd"/>
    <property type="match status" value="1"/>
</dbReference>
<dbReference type="InterPro" id="IPR051345">
    <property type="entry name" value="Importin_beta-like_NTR"/>
</dbReference>
<dbReference type="GO" id="GO:0005634">
    <property type="term" value="C:nucleus"/>
    <property type="evidence" value="ECO:0007669"/>
    <property type="project" value="UniProtKB-SubCell"/>
</dbReference>
<dbReference type="InterPro" id="IPR016024">
    <property type="entry name" value="ARM-type_fold"/>
</dbReference>
<evidence type="ECO:0000256" key="2">
    <source>
        <dbReference type="ARBA" id="ARBA00007991"/>
    </source>
</evidence>
<evidence type="ECO:0000259" key="6">
    <source>
        <dbReference type="Pfam" id="PF08389"/>
    </source>
</evidence>
<dbReference type="AlphaFoldDB" id="A0A642V695"/>
<evidence type="ECO:0000313" key="7">
    <source>
        <dbReference type="EMBL" id="KAA8915221.1"/>
    </source>
</evidence>
<comment type="similarity">
    <text evidence="2">Belongs to the importin beta family.</text>
</comment>
<dbReference type="OrthoDB" id="2016913at2759"/>
<keyword evidence="5" id="KW-0539">Nucleus</keyword>
<reference evidence="7" key="1">
    <citation type="journal article" date="2019" name="G3 (Bethesda)">
        <title>Genome Assemblies of Two Rare Opportunistic Yeast Pathogens: Diutina rugosa (syn. Candida rugosa) and Trichomonascus ciferrii (syn. Candida ciferrii).</title>
        <authorList>
            <person name="Mixao V."/>
            <person name="Saus E."/>
            <person name="Hansen A.P."/>
            <person name="Lass-Florl C."/>
            <person name="Gabaldon T."/>
        </authorList>
    </citation>
    <scope>NUCLEOTIDE SEQUENCE</scope>
    <source>
        <strain evidence="7">CBS 4856</strain>
    </source>
</reference>
<evidence type="ECO:0000256" key="1">
    <source>
        <dbReference type="ARBA" id="ARBA00004123"/>
    </source>
</evidence>
<dbReference type="InterPro" id="IPR011989">
    <property type="entry name" value="ARM-like"/>
</dbReference>
<dbReference type="Gene3D" id="1.25.10.10">
    <property type="entry name" value="Leucine-rich Repeat Variant"/>
    <property type="match status" value="1"/>
</dbReference>
<evidence type="ECO:0000313" key="8">
    <source>
        <dbReference type="Proteomes" id="UP000761534"/>
    </source>
</evidence>
<dbReference type="SUPFAM" id="SSF48371">
    <property type="entry name" value="ARM repeat"/>
    <property type="match status" value="1"/>
</dbReference>
<proteinExistence type="inferred from homology"/>
<dbReference type="Proteomes" id="UP000761534">
    <property type="component" value="Unassembled WGS sequence"/>
</dbReference>
<dbReference type="GO" id="GO:0005737">
    <property type="term" value="C:cytoplasm"/>
    <property type="evidence" value="ECO:0007669"/>
    <property type="project" value="TreeGrafter"/>
</dbReference>
<accession>A0A642V695</accession>